<dbReference type="SUPFAM" id="SSF48464">
    <property type="entry name" value="ENTH/VHS domain"/>
    <property type="match status" value="1"/>
</dbReference>
<keyword evidence="11" id="KW-1185">Reference proteome</keyword>
<keyword evidence="2" id="KW-0813">Transport</keyword>
<dbReference type="InterPro" id="IPR008942">
    <property type="entry name" value="ENTH_VHS"/>
</dbReference>
<keyword evidence="6" id="KW-0175">Coiled coil</keyword>
<dbReference type="PROSITE" id="PS50909">
    <property type="entry name" value="GAT"/>
    <property type="match status" value="1"/>
</dbReference>
<dbReference type="AlphaFoldDB" id="A0A409VY74"/>
<feature type="domain" description="VHS" evidence="8">
    <location>
        <begin position="24"/>
        <end position="160"/>
    </location>
</feature>
<dbReference type="InParanoid" id="A0A409VY74"/>
<organism evidence="10 11">
    <name type="scientific">Gymnopilus dilepis</name>
    <dbReference type="NCBI Taxonomy" id="231916"/>
    <lineage>
        <taxon>Eukaryota</taxon>
        <taxon>Fungi</taxon>
        <taxon>Dikarya</taxon>
        <taxon>Basidiomycota</taxon>
        <taxon>Agaricomycotina</taxon>
        <taxon>Agaricomycetes</taxon>
        <taxon>Agaricomycetidae</taxon>
        <taxon>Agaricales</taxon>
        <taxon>Agaricineae</taxon>
        <taxon>Hymenogastraceae</taxon>
        <taxon>Gymnopilus</taxon>
    </lineage>
</organism>
<dbReference type="GO" id="GO:0035091">
    <property type="term" value="F:phosphatidylinositol binding"/>
    <property type="evidence" value="ECO:0007669"/>
    <property type="project" value="InterPro"/>
</dbReference>
<feature type="compositionally biased region" description="Polar residues" evidence="7">
    <location>
        <begin position="447"/>
        <end position="459"/>
    </location>
</feature>
<accession>A0A409VY74</accession>
<evidence type="ECO:0000256" key="1">
    <source>
        <dbReference type="ARBA" id="ARBA00004601"/>
    </source>
</evidence>
<dbReference type="GO" id="GO:0006896">
    <property type="term" value="P:Golgi to vacuole transport"/>
    <property type="evidence" value="ECO:0007669"/>
    <property type="project" value="UniProtKB-ARBA"/>
</dbReference>
<feature type="coiled-coil region" evidence="6">
    <location>
        <begin position="228"/>
        <end position="255"/>
    </location>
</feature>
<comment type="caution">
    <text evidence="10">The sequence shown here is derived from an EMBL/GenBank/DDBJ whole genome shotgun (WGS) entry which is preliminary data.</text>
</comment>
<evidence type="ECO:0000256" key="5">
    <source>
        <dbReference type="ARBA" id="ARBA00053552"/>
    </source>
</evidence>
<dbReference type="InterPro" id="IPR004152">
    <property type="entry name" value="GAT_dom"/>
</dbReference>
<evidence type="ECO:0000259" key="9">
    <source>
        <dbReference type="PROSITE" id="PS50909"/>
    </source>
</evidence>
<dbReference type="InterPro" id="IPR038425">
    <property type="entry name" value="GAT_sf"/>
</dbReference>
<sequence length="594" mass="63656">MLTSPTGPSTWTKVSPLEVLITRACEPSLHEPNYALHLEVAEYINQKKANTPREAAMMIARLANHRNPHIAIMALALLDTLVQSCGYPFHLQISTKEFLNELVRRFPERPPPFPGPVMSRILELINGWKEGICVESRWKEDLGNIRDMHRLLTFKGYRFRDVPRTSNAAASATANLKSAEELEEEDRQAQQAKLQELIRRGTPRDLAAAQELMKALAGANPDAKPDYRSQALTELNKLEQKVILLNEMLDNVDTQRGEKFAAGDAYDQVSSILIAARPKLQKWISDAETDDSESLDTFLQINDQINTVLSRYEAFKKGDYTFAANPIPQELGNAGGSSSLIDFDDGSSSSAAATSSNPANELADLFSAPQPVQQQQQPQQQFGVGMPQMTMPMPLQVGGMMGMGMSNMGMGYQQQPALQQSQSPPQFHAPTPMFHNGSSGIGLGRPNSMSPGQSHSATPPASIALPGTPQPGPGGVAAVKTQSPPGYFGNGAAGMGSGMGGMGTPMGGMGMPQGQMYGGPMQPQPGMMGGPYGHQQQGSMSGFGGMGVPQQPQQPLQPSVLQPTTTAPAARPTTSTTTGGQQGKDPFADLAGLF</sequence>
<dbReference type="GO" id="GO:0043130">
    <property type="term" value="F:ubiquitin binding"/>
    <property type="evidence" value="ECO:0007669"/>
    <property type="project" value="InterPro"/>
</dbReference>
<dbReference type="OrthoDB" id="2018246at2759"/>
<dbReference type="InterPro" id="IPR002014">
    <property type="entry name" value="VHS_dom"/>
</dbReference>
<evidence type="ECO:0000256" key="2">
    <source>
        <dbReference type="ARBA" id="ARBA00022448"/>
    </source>
</evidence>
<protein>
    <recommendedName>
        <fullName evidence="12">VHS domain-containing protein</fullName>
    </recommendedName>
</protein>
<dbReference type="Gene3D" id="1.20.58.160">
    <property type="match status" value="1"/>
</dbReference>
<feature type="region of interest" description="Disordered" evidence="7">
    <location>
        <begin position="546"/>
        <end position="594"/>
    </location>
</feature>
<dbReference type="FunCoup" id="A0A409VY74">
    <property type="interactions" value="123"/>
</dbReference>
<feature type="compositionally biased region" description="Low complexity" evidence="7">
    <location>
        <begin position="347"/>
        <end position="356"/>
    </location>
</feature>
<dbReference type="GO" id="GO:0006895">
    <property type="term" value="P:Golgi to endosome transport"/>
    <property type="evidence" value="ECO:0007669"/>
    <property type="project" value="TreeGrafter"/>
</dbReference>
<gene>
    <name evidence="10" type="ORF">CVT26_011018</name>
</gene>
<comment type="function">
    <text evidence="5">May play a role in the regulation of membrane traffic through the trans-Golgi network.</text>
</comment>
<feature type="compositionally biased region" description="Low complexity" evidence="7">
    <location>
        <begin position="548"/>
        <end position="579"/>
    </location>
</feature>
<evidence type="ECO:0000256" key="7">
    <source>
        <dbReference type="SAM" id="MobiDB-lite"/>
    </source>
</evidence>
<reference evidence="10 11" key="1">
    <citation type="journal article" date="2018" name="Evol. Lett.">
        <title>Horizontal gene cluster transfer increased hallucinogenic mushroom diversity.</title>
        <authorList>
            <person name="Reynolds H.T."/>
            <person name="Vijayakumar V."/>
            <person name="Gluck-Thaler E."/>
            <person name="Korotkin H.B."/>
            <person name="Matheny P.B."/>
            <person name="Slot J.C."/>
        </authorList>
    </citation>
    <scope>NUCLEOTIDE SEQUENCE [LARGE SCALE GENOMIC DNA]</scope>
    <source>
        <strain evidence="10 11">SRW20</strain>
    </source>
</reference>
<feature type="region of interest" description="Disordered" evidence="7">
    <location>
        <begin position="336"/>
        <end position="358"/>
    </location>
</feature>
<dbReference type="SMART" id="SM00288">
    <property type="entry name" value="VHS"/>
    <property type="match status" value="1"/>
</dbReference>
<dbReference type="GO" id="GO:0005802">
    <property type="term" value="C:trans-Golgi network"/>
    <property type="evidence" value="ECO:0007669"/>
    <property type="project" value="TreeGrafter"/>
</dbReference>
<dbReference type="FunFam" id="1.25.40.90:FF:000008">
    <property type="entry name" value="VHS domain protein"/>
    <property type="match status" value="1"/>
</dbReference>
<evidence type="ECO:0000256" key="4">
    <source>
        <dbReference type="ARBA" id="ARBA00023034"/>
    </source>
</evidence>
<evidence type="ECO:0000313" key="10">
    <source>
        <dbReference type="EMBL" id="PPQ71205.1"/>
    </source>
</evidence>
<dbReference type="GO" id="GO:0043328">
    <property type="term" value="P:protein transport to vacuole involved in ubiquitin-dependent protein catabolic process via the multivesicular body sorting pathway"/>
    <property type="evidence" value="ECO:0007669"/>
    <property type="project" value="TreeGrafter"/>
</dbReference>
<keyword evidence="3" id="KW-0653">Protein transport</keyword>
<dbReference type="CDD" id="cd16998">
    <property type="entry name" value="VHS_GGA_fungi"/>
    <property type="match status" value="1"/>
</dbReference>
<comment type="subcellular location">
    <subcellularLocation>
        <location evidence="1">Golgi apparatus</location>
        <location evidence="1">trans-Golgi network</location>
    </subcellularLocation>
</comment>
<dbReference type="Proteomes" id="UP000284706">
    <property type="component" value="Unassembled WGS sequence"/>
</dbReference>
<evidence type="ECO:0000313" key="11">
    <source>
        <dbReference type="Proteomes" id="UP000284706"/>
    </source>
</evidence>
<dbReference type="SUPFAM" id="SSF89009">
    <property type="entry name" value="GAT-like domain"/>
    <property type="match status" value="1"/>
</dbReference>
<dbReference type="CDD" id="cd14235">
    <property type="entry name" value="GAT_GGA_fungi"/>
    <property type="match status" value="1"/>
</dbReference>
<keyword evidence="4" id="KW-0333">Golgi apparatus</keyword>
<dbReference type="Gene3D" id="1.25.40.90">
    <property type="match status" value="1"/>
</dbReference>
<dbReference type="EMBL" id="NHYE01005512">
    <property type="protein sequence ID" value="PPQ71205.1"/>
    <property type="molecule type" value="Genomic_DNA"/>
</dbReference>
<dbReference type="Pfam" id="PF03127">
    <property type="entry name" value="GAT"/>
    <property type="match status" value="1"/>
</dbReference>
<feature type="region of interest" description="Disordered" evidence="7">
    <location>
        <begin position="443"/>
        <end position="463"/>
    </location>
</feature>
<name>A0A409VY74_9AGAR</name>
<dbReference type="PANTHER" id="PTHR47180:SF1">
    <property type="entry name" value="ADP-RIBOSYLATION FACTOR-BINDING PROTEIN GGA1-RELATED"/>
    <property type="match status" value="1"/>
</dbReference>
<dbReference type="InterPro" id="IPR052653">
    <property type="entry name" value="ARF-binding"/>
</dbReference>
<evidence type="ECO:0000259" key="8">
    <source>
        <dbReference type="PROSITE" id="PS50179"/>
    </source>
</evidence>
<dbReference type="PROSITE" id="PS50179">
    <property type="entry name" value="VHS"/>
    <property type="match status" value="1"/>
</dbReference>
<evidence type="ECO:0000256" key="6">
    <source>
        <dbReference type="SAM" id="Coils"/>
    </source>
</evidence>
<dbReference type="Pfam" id="PF00790">
    <property type="entry name" value="VHS"/>
    <property type="match status" value="1"/>
</dbReference>
<evidence type="ECO:0008006" key="12">
    <source>
        <dbReference type="Google" id="ProtNLM"/>
    </source>
</evidence>
<evidence type="ECO:0000256" key="3">
    <source>
        <dbReference type="ARBA" id="ARBA00022927"/>
    </source>
</evidence>
<proteinExistence type="predicted"/>
<dbReference type="PANTHER" id="PTHR47180">
    <property type="entry name" value="ADP-RIBOSYLATION FACTOR-BINDING PROTEIN GGA1-RELATED"/>
    <property type="match status" value="1"/>
</dbReference>
<feature type="domain" description="GAT" evidence="9">
    <location>
        <begin position="187"/>
        <end position="317"/>
    </location>
</feature>
<dbReference type="GO" id="GO:0005829">
    <property type="term" value="C:cytosol"/>
    <property type="evidence" value="ECO:0007669"/>
    <property type="project" value="GOC"/>
</dbReference>
<dbReference type="STRING" id="231916.A0A409VY74"/>